<proteinExistence type="predicted"/>
<sequence>MRLCEIEYREDSGELFARCAMEIGAVFLDSGTASGPHRRQDLLLRQPLTWIWEDAGGVWRQDRGGKTQRQTGTLFSVLRRLVEKQAGGPELGNGVTVPLVCGLLAYDWAVGGNRSRDKNEDDQPVAVFALYDQALLQDHQQRRAWIISSPGAEDAWTAVLARPLPESLPFQLSPAGIRPHWSYAEYAAAYARAQEYILAGDCYQINLAQGFSASWEGDPWILYQRLRSVSRAPFSAFFRHPWGTLLSVSPERLLRLGGGRLQARPIKGTRPRHPDPRRDRERAEELLLSHKDRAENLMIVDLLRNDLGKVAALGSVQVPELFSLESYDQVHHLVSSIEADLAPGFDAWDALAAAFPGGSITGAPKRRAMEIIAELEAGARGIYCGSFGYVTAGGEMDWNILIRSLELDSKGGLRFFGGGAIVADSDCAAEYAESLDKVAMIRETLEAFLPQDATCATVAR</sequence>
<keyword evidence="2 5" id="KW-0808">Transferase</keyword>
<dbReference type="GO" id="GO:0009396">
    <property type="term" value="P:folic acid-containing compound biosynthetic process"/>
    <property type="evidence" value="ECO:0007669"/>
    <property type="project" value="InterPro"/>
</dbReference>
<dbReference type="InterPro" id="IPR019999">
    <property type="entry name" value="Anth_synth_I-like"/>
</dbReference>
<evidence type="ECO:0000256" key="2">
    <source>
        <dbReference type="ARBA" id="ARBA00022679"/>
    </source>
</evidence>
<organism evidence="5 6">
    <name type="scientific">Igneacidithiobacillus copahuensis</name>
    <dbReference type="NCBI Taxonomy" id="2724909"/>
    <lineage>
        <taxon>Bacteria</taxon>
        <taxon>Pseudomonadati</taxon>
        <taxon>Pseudomonadota</taxon>
        <taxon>Acidithiobacillia</taxon>
        <taxon>Acidithiobacillales</taxon>
        <taxon>Acidithiobacillaceae</taxon>
        <taxon>Igneacidithiobacillus</taxon>
    </lineage>
</organism>
<dbReference type="NCBIfam" id="TIGR00553">
    <property type="entry name" value="pabB"/>
    <property type="match status" value="1"/>
</dbReference>
<dbReference type="Pfam" id="PF00425">
    <property type="entry name" value="Chorismate_bind"/>
    <property type="match status" value="1"/>
</dbReference>
<dbReference type="PRINTS" id="PR00095">
    <property type="entry name" value="ANTSNTHASEI"/>
</dbReference>
<protein>
    <recommendedName>
        <fullName evidence="1">aminodeoxychorismate synthase</fullName>
        <ecNumber evidence="1">2.6.1.85</ecNumber>
    </recommendedName>
</protein>
<dbReference type="EC" id="2.6.1.85" evidence="1"/>
<gene>
    <name evidence="5" type="primary">pabB</name>
    <name evidence="5" type="ORF">HFQ13_13230</name>
</gene>
<dbReference type="GO" id="GO:0046820">
    <property type="term" value="F:4-amino-4-deoxychorismate synthase activity"/>
    <property type="evidence" value="ECO:0007669"/>
    <property type="project" value="UniProtKB-EC"/>
</dbReference>
<keyword evidence="6" id="KW-1185">Reference proteome</keyword>
<evidence type="ECO:0000259" key="3">
    <source>
        <dbReference type="Pfam" id="PF00425"/>
    </source>
</evidence>
<dbReference type="InterPro" id="IPR015890">
    <property type="entry name" value="Chorismate_C"/>
</dbReference>
<dbReference type="GO" id="GO:0000162">
    <property type="term" value="P:L-tryptophan biosynthetic process"/>
    <property type="evidence" value="ECO:0007669"/>
    <property type="project" value="TreeGrafter"/>
</dbReference>
<accession>A0AAE3CKS2</accession>
<reference evidence="5" key="1">
    <citation type="journal article" date="2021" name="ISME J.">
        <title>Genomic evolution of the class Acidithiobacillia: deep-branching Proteobacteria living in extreme acidic conditions.</title>
        <authorList>
            <person name="Moya-Beltran A."/>
            <person name="Beard S."/>
            <person name="Rojas-Villalobos C."/>
            <person name="Issotta F."/>
            <person name="Gallardo Y."/>
            <person name="Ulloa R."/>
            <person name="Giaveno A."/>
            <person name="Degli Esposti M."/>
            <person name="Johnson D.B."/>
            <person name="Quatrini R."/>
        </authorList>
    </citation>
    <scope>NUCLEOTIDE SEQUENCE</scope>
    <source>
        <strain evidence="5">VAN18-1</strain>
    </source>
</reference>
<evidence type="ECO:0000256" key="1">
    <source>
        <dbReference type="ARBA" id="ARBA00013139"/>
    </source>
</evidence>
<evidence type="ECO:0000313" key="6">
    <source>
        <dbReference type="Proteomes" id="UP001197378"/>
    </source>
</evidence>
<comment type="caution">
    <text evidence="5">The sequence shown here is derived from an EMBL/GenBank/DDBJ whole genome shotgun (WGS) entry which is preliminary data.</text>
</comment>
<dbReference type="EMBL" id="JAAXYO010000182">
    <property type="protein sequence ID" value="MBU2789156.1"/>
    <property type="molecule type" value="Genomic_DNA"/>
</dbReference>
<dbReference type="Pfam" id="PF04715">
    <property type="entry name" value="Anth_synt_I_N"/>
    <property type="match status" value="1"/>
</dbReference>
<dbReference type="AlphaFoldDB" id="A0AAE3CKS2"/>
<dbReference type="SUPFAM" id="SSF56322">
    <property type="entry name" value="ADC synthase"/>
    <property type="match status" value="1"/>
</dbReference>
<dbReference type="Proteomes" id="UP001197378">
    <property type="component" value="Unassembled WGS sequence"/>
</dbReference>
<dbReference type="InterPro" id="IPR005801">
    <property type="entry name" value="ADC_synthase"/>
</dbReference>
<dbReference type="Gene3D" id="3.60.120.10">
    <property type="entry name" value="Anthranilate synthase"/>
    <property type="match status" value="1"/>
</dbReference>
<dbReference type="RefSeq" id="WP_215871443.1">
    <property type="nucleotide sequence ID" value="NZ_JAAXYO010000182.1"/>
</dbReference>
<dbReference type="InterPro" id="IPR005802">
    <property type="entry name" value="ADC_synth_comp_1"/>
</dbReference>
<feature type="domain" description="Chorismate-utilising enzyme C-terminal" evidence="3">
    <location>
        <begin position="184"/>
        <end position="437"/>
    </location>
</feature>
<dbReference type="PANTHER" id="PTHR11236">
    <property type="entry name" value="AMINOBENZOATE/ANTHRANILATE SYNTHASE"/>
    <property type="match status" value="1"/>
</dbReference>
<keyword evidence="5" id="KW-0032">Aminotransferase</keyword>
<feature type="domain" description="Anthranilate synthase component I N-terminal" evidence="4">
    <location>
        <begin position="14"/>
        <end position="145"/>
    </location>
</feature>
<evidence type="ECO:0000259" key="4">
    <source>
        <dbReference type="Pfam" id="PF04715"/>
    </source>
</evidence>
<dbReference type="PANTHER" id="PTHR11236:SF50">
    <property type="entry name" value="AMINODEOXYCHORISMATE SYNTHASE COMPONENT 1"/>
    <property type="match status" value="1"/>
</dbReference>
<evidence type="ECO:0000313" key="5">
    <source>
        <dbReference type="EMBL" id="MBU2789156.1"/>
    </source>
</evidence>
<name>A0AAE3CKS2_9PROT</name>
<dbReference type="InterPro" id="IPR006805">
    <property type="entry name" value="Anth_synth_I_N"/>
</dbReference>